<gene>
    <name evidence="1" type="ORF">KIPB_004221</name>
</gene>
<organism evidence="1 2">
    <name type="scientific">Kipferlia bialata</name>
    <dbReference type="NCBI Taxonomy" id="797122"/>
    <lineage>
        <taxon>Eukaryota</taxon>
        <taxon>Metamonada</taxon>
        <taxon>Carpediemonas-like organisms</taxon>
        <taxon>Kipferlia</taxon>
    </lineage>
</organism>
<dbReference type="Proteomes" id="UP000265618">
    <property type="component" value="Unassembled WGS sequence"/>
</dbReference>
<proteinExistence type="predicted"/>
<dbReference type="AlphaFoldDB" id="A0A9K3CV37"/>
<protein>
    <submittedName>
        <fullName evidence="1">Uncharacterized protein</fullName>
    </submittedName>
</protein>
<sequence>MRIQPLCTDEHLARGNPRLICLGPCALGGSLVMDYTTGSVYRVQGEREGEGEGLYTLSLFREGWEQNFAGTAATVCQGSVYVWGKTPGDRSDCRMVRQCIETGAWEDCPRKGDRPRAGREVILLTVTDRVLLIDCSLSPREKCPTSLFDPSVSTWKRQRPGKAGILCDITAYCLRGTVHLMGTLDEEDAVLRHLVFTPGERGAKGKKAMGRWRETAMPEGFPEDFHCPSPIVLGGEEREGEQEVENYSESVLMLGYEDYADGAPEPYWGVGGITAETTETESNTSEPVVQWTHLCNIGYQVKQGIRLHDGTPRQAMIVQTSRRATDGHDKSVWEVLEMSE</sequence>
<evidence type="ECO:0000313" key="2">
    <source>
        <dbReference type="Proteomes" id="UP000265618"/>
    </source>
</evidence>
<comment type="caution">
    <text evidence="1">The sequence shown here is derived from an EMBL/GenBank/DDBJ whole genome shotgun (WGS) entry which is preliminary data.</text>
</comment>
<keyword evidence="2" id="KW-1185">Reference proteome</keyword>
<accession>A0A9K3CV37</accession>
<reference evidence="1 2" key="1">
    <citation type="journal article" date="2018" name="PLoS ONE">
        <title>The draft genome of Kipferlia bialata reveals reductive genome evolution in fornicate parasites.</title>
        <authorList>
            <person name="Tanifuji G."/>
            <person name="Takabayashi S."/>
            <person name="Kume K."/>
            <person name="Takagi M."/>
            <person name="Nakayama T."/>
            <person name="Kamikawa R."/>
            <person name="Inagaki Y."/>
            <person name="Hashimoto T."/>
        </authorList>
    </citation>
    <scope>NUCLEOTIDE SEQUENCE [LARGE SCALE GENOMIC DNA]</scope>
    <source>
        <strain evidence="1">NY0173</strain>
    </source>
</reference>
<name>A0A9K3CV37_9EUKA</name>
<dbReference type="EMBL" id="BDIP01000884">
    <property type="protein sequence ID" value="GIQ82985.1"/>
    <property type="molecule type" value="Genomic_DNA"/>
</dbReference>
<evidence type="ECO:0000313" key="1">
    <source>
        <dbReference type="EMBL" id="GIQ82985.1"/>
    </source>
</evidence>